<gene>
    <name evidence="2" type="ORF">KSP39_PZI009273</name>
</gene>
<proteinExistence type="predicted"/>
<keyword evidence="1" id="KW-1133">Transmembrane helix</keyword>
<evidence type="ECO:0000256" key="1">
    <source>
        <dbReference type="SAM" id="Phobius"/>
    </source>
</evidence>
<keyword evidence="1" id="KW-0812">Transmembrane</keyword>
<evidence type="ECO:0000313" key="2">
    <source>
        <dbReference type="EMBL" id="KAK8942896.1"/>
    </source>
</evidence>
<dbReference type="Proteomes" id="UP001418222">
    <property type="component" value="Unassembled WGS sequence"/>
</dbReference>
<name>A0AAP0BKY8_9ASPA</name>
<keyword evidence="3" id="KW-1185">Reference proteome</keyword>
<comment type="caution">
    <text evidence="2">The sequence shown here is derived from an EMBL/GenBank/DDBJ whole genome shotgun (WGS) entry which is preliminary data.</text>
</comment>
<reference evidence="2 3" key="1">
    <citation type="journal article" date="2022" name="Nat. Plants">
        <title>Genomes of leafy and leafless Platanthera orchids illuminate the evolution of mycoheterotrophy.</title>
        <authorList>
            <person name="Li M.H."/>
            <person name="Liu K.W."/>
            <person name="Li Z."/>
            <person name="Lu H.C."/>
            <person name="Ye Q.L."/>
            <person name="Zhang D."/>
            <person name="Wang J.Y."/>
            <person name="Li Y.F."/>
            <person name="Zhong Z.M."/>
            <person name="Liu X."/>
            <person name="Yu X."/>
            <person name="Liu D.K."/>
            <person name="Tu X.D."/>
            <person name="Liu B."/>
            <person name="Hao Y."/>
            <person name="Liao X.Y."/>
            <person name="Jiang Y.T."/>
            <person name="Sun W.H."/>
            <person name="Chen J."/>
            <person name="Chen Y.Q."/>
            <person name="Ai Y."/>
            <person name="Zhai J.W."/>
            <person name="Wu S.S."/>
            <person name="Zhou Z."/>
            <person name="Hsiao Y.Y."/>
            <person name="Wu W.L."/>
            <person name="Chen Y.Y."/>
            <person name="Lin Y.F."/>
            <person name="Hsu J.L."/>
            <person name="Li C.Y."/>
            <person name="Wang Z.W."/>
            <person name="Zhao X."/>
            <person name="Zhong W.Y."/>
            <person name="Ma X.K."/>
            <person name="Ma L."/>
            <person name="Huang J."/>
            <person name="Chen G.Z."/>
            <person name="Huang M.Z."/>
            <person name="Huang L."/>
            <person name="Peng D.H."/>
            <person name="Luo Y.B."/>
            <person name="Zou S.Q."/>
            <person name="Chen S.P."/>
            <person name="Lan S."/>
            <person name="Tsai W.C."/>
            <person name="Van de Peer Y."/>
            <person name="Liu Z.J."/>
        </authorList>
    </citation>
    <scope>NUCLEOTIDE SEQUENCE [LARGE SCALE GENOMIC DNA]</scope>
    <source>
        <strain evidence="2">Lor287</strain>
    </source>
</reference>
<dbReference type="AlphaFoldDB" id="A0AAP0BKY8"/>
<organism evidence="2 3">
    <name type="scientific">Platanthera zijinensis</name>
    <dbReference type="NCBI Taxonomy" id="2320716"/>
    <lineage>
        <taxon>Eukaryota</taxon>
        <taxon>Viridiplantae</taxon>
        <taxon>Streptophyta</taxon>
        <taxon>Embryophyta</taxon>
        <taxon>Tracheophyta</taxon>
        <taxon>Spermatophyta</taxon>
        <taxon>Magnoliopsida</taxon>
        <taxon>Liliopsida</taxon>
        <taxon>Asparagales</taxon>
        <taxon>Orchidaceae</taxon>
        <taxon>Orchidoideae</taxon>
        <taxon>Orchideae</taxon>
        <taxon>Orchidinae</taxon>
        <taxon>Platanthera</taxon>
    </lineage>
</organism>
<feature type="transmembrane region" description="Helical" evidence="1">
    <location>
        <begin position="31"/>
        <end position="53"/>
    </location>
</feature>
<sequence length="204" mass="22695">MMVEESFNMKKKALCEVPEEGGKAENDARRFVPLSLSLIHLIYMAATIQFNVLRHIRCRRSSPNSTTARDRIDISDLKGDKKFGINSFAVRLGKKRVSPWRGVFRSGRRSSIPAAAHQISGQIWGNKSYLVIEGIAGFYCLCKFWRSGLCSVGLDLPKESRSTRKRSLEVHCSLKSALPLLAEIAPSPLLLCRSAVVAAQICET</sequence>
<evidence type="ECO:0000313" key="3">
    <source>
        <dbReference type="Proteomes" id="UP001418222"/>
    </source>
</evidence>
<keyword evidence="1" id="KW-0472">Membrane</keyword>
<accession>A0AAP0BKY8</accession>
<dbReference type="EMBL" id="JBBWWQ010000007">
    <property type="protein sequence ID" value="KAK8942896.1"/>
    <property type="molecule type" value="Genomic_DNA"/>
</dbReference>
<protein>
    <submittedName>
        <fullName evidence="2">Uncharacterized protein</fullName>
    </submittedName>
</protein>